<evidence type="ECO:0000313" key="8">
    <source>
        <dbReference type="Proteomes" id="UP000516160"/>
    </source>
</evidence>
<evidence type="ECO:0000256" key="1">
    <source>
        <dbReference type="ARBA" id="ARBA00010641"/>
    </source>
</evidence>
<dbReference type="Pfam" id="PF04542">
    <property type="entry name" value="Sigma70_r2"/>
    <property type="match status" value="1"/>
</dbReference>
<dbReference type="InterPro" id="IPR039425">
    <property type="entry name" value="RNA_pol_sigma-70-like"/>
</dbReference>
<evidence type="ECO:0000259" key="6">
    <source>
        <dbReference type="Pfam" id="PF08281"/>
    </source>
</evidence>
<evidence type="ECO:0000256" key="2">
    <source>
        <dbReference type="ARBA" id="ARBA00023015"/>
    </source>
</evidence>
<dbReference type="CDD" id="cd06171">
    <property type="entry name" value="Sigma70_r4"/>
    <property type="match status" value="1"/>
</dbReference>
<protein>
    <submittedName>
        <fullName evidence="7">RNA polymerase sigma factor</fullName>
    </submittedName>
</protein>
<dbReference type="InterPro" id="IPR013324">
    <property type="entry name" value="RNA_pol_sigma_r3/r4-like"/>
</dbReference>
<dbReference type="SUPFAM" id="SSF88659">
    <property type="entry name" value="Sigma3 and sigma4 domains of RNA polymerase sigma factors"/>
    <property type="match status" value="1"/>
</dbReference>
<dbReference type="GO" id="GO:0003677">
    <property type="term" value="F:DNA binding"/>
    <property type="evidence" value="ECO:0007669"/>
    <property type="project" value="InterPro"/>
</dbReference>
<name>A0A7G9WAH1_ALKCA</name>
<organism evidence="7 8">
    <name type="scientific">Alkalicella caledoniensis</name>
    <dbReference type="NCBI Taxonomy" id="2731377"/>
    <lineage>
        <taxon>Bacteria</taxon>
        <taxon>Bacillati</taxon>
        <taxon>Bacillota</taxon>
        <taxon>Clostridia</taxon>
        <taxon>Eubacteriales</taxon>
        <taxon>Proteinivoracaceae</taxon>
        <taxon>Alkalicella</taxon>
    </lineage>
</organism>
<feature type="domain" description="RNA polymerase sigma-70 region 2" evidence="5">
    <location>
        <begin position="24"/>
        <end position="91"/>
    </location>
</feature>
<evidence type="ECO:0000256" key="3">
    <source>
        <dbReference type="ARBA" id="ARBA00023082"/>
    </source>
</evidence>
<comment type="similarity">
    <text evidence="1">Belongs to the sigma-70 factor family. ECF subfamily.</text>
</comment>
<keyword evidence="4" id="KW-0804">Transcription</keyword>
<dbReference type="Proteomes" id="UP000516160">
    <property type="component" value="Chromosome"/>
</dbReference>
<reference evidence="7 8" key="1">
    <citation type="submission" date="2020-07" db="EMBL/GenBank/DDBJ databases">
        <title>Alkalicella. sp. LB2 genome.</title>
        <authorList>
            <person name="Postec A."/>
            <person name="Quemeneur M."/>
        </authorList>
    </citation>
    <scope>NUCLEOTIDE SEQUENCE [LARGE SCALE GENOMIC DNA]</scope>
    <source>
        <strain evidence="7 8">LB2</strain>
    </source>
</reference>
<dbReference type="GO" id="GO:0016987">
    <property type="term" value="F:sigma factor activity"/>
    <property type="evidence" value="ECO:0007669"/>
    <property type="project" value="UniProtKB-KW"/>
</dbReference>
<dbReference type="RefSeq" id="WP_213166091.1">
    <property type="nucleotide sequence ID" value="NZ_CP058559.1"/>
</dbReference>
<dbReference type="KEGG" id="acae:HYG86_13300"/>
<dbReference type="SUPFAM" id="SSF88946">
    <property type="entry name" value="Sigma2 domain of RNA polymerase sigma factors"/>
    <property type="match status" value="1"/>
</dbReference>
<sequence length="191" mass="22525">MDPLFEKKIIAGMIAKEGWAFEKFVENYQKDIYNLALKYTSNQEDALDITQEVLLRILRKIETFKGNSKLSTWVYRITVNYCKDYISKHRKIQNVSIDKPVENSDGVLYMDIEDPEKKPLEVVEETEQKQLLHKCIAMLDSDQREIIILRYINELSYDEIEQILKIPEGTIKSRLNRGRKKLAKLLQEQEP</sequence>
<keyword evidence="2" id="KW-0805">Transcription regulation</keyword>
<dbReference type="EMBL" id="CP058559">
    <property type="protein sequence ID" value="QNO15683.1"/>
    <property type="molecule type" value="Genomic_DNA"/>
</dbReference>
<dbReference type="Gene3D" id="1.10.10.10">
    <property type="entry name" value="Winged helix-like DNA-binding domain superfamily/Winged helix DNA-binding domain"/>
    <property type="match status" value="1"/>
</dbReference>
<evidence type="ECO:0000313" key="7">
    <source>
        <dbReference type="EMBL" id="QNO15683.1"/>
    </source>
</evidence>
<keyword evidence="3" id="KW-0731">Sigma factor</keyword>
<dbReference type="PANTHER" id="PTHR43133">
    <property type="entry name" value="RNA POLYMERASE ECF-TYPE SIGMA FACTO"/>
    <property type="match status" value="1"/>
</dbReference>
<feature type="domain" description="RNA polymerase sigma factor 70 region 4 type 2" evidence="6">
    <location>
        <begin position="130"/>
        <end position="182"/>
    </location>
</feature>
<accession>A0A7G9WAH1</accession>
<dbReference type="InterPro" id="IPR013325">
    <property type="entry name" value="RNA_pol_sigma_r2"/>
</dbReference>
<dbReference type="AlphaFoldDB" id="A0A7G9WAH1"/>
<dbReference type="NCBIfam" id="TIGR02937">
    <property type="entry name" value="sigma70-ECF"/>
    <property type="match status" value="1"/>
</dbReference>
<gene>
    <name evidence="7" type="ORF">HYG86_13300</name>
</gene>
<keyword evidence="8" id="KW-1185">Reference proteome</keyword>
<dbReference type="InterPro" id="IPR007627">
    <property type="entry name" value="RNA_pol_sigma70_r2"/>
</dbReference>
<evidence type="ECO:0000256" key="4">
    <source>
        <dbReference type="ARBA" id="ARBA00023163"/>
    </source>
</evidence>
<dbReference type="GO" id="GO:0006352">
    <property type="term" value="P:DNA-templated transcription initiation"/>
    <property type="evidence" value="ECO:0007669"/>
    <property type="project" value="InterPro"/>
</dbReference>
<dbReference type="Gene3D" id="1.10.1740.10">
    <property type="match status" value="1"/>
</dbReference>
<proteinExistence type="inferred from homology"/>
<dbReference type="InterPro" id="IPR013249">
    <property type="entry name" value="RNA_pol_sigma70_r4_t2"/>
</dbReference>
<dbReference type="InterPro" id="IPR014284">
    <property type="entry name" value="RNA_pol_sigma-70_dom"/>
</dbReference>
<dbReference type="InterPro" id="IPR036388">
    <property type="entry name" value="WH-like_DNA-bd_sf"/>
</dbReference>
<dbReference type="PANTHER" id="PTHR43133:SF51">
    <property type="entry name" value="RNA POLYMERASE SIGMA FACTOR"/>
    <property type="match status" value="1"/>
</dbReference>
<evidence type="ECO:0000259" key="5">
    <source>
        <dbReference type="Pfam" id="PF04542"/>
    </source>
</evidence>
<dbReference type="Pfam" id="PF08281">
    <property type="entry name" value="Sigma70_r4_2"/>
    <property type="match status" value="1"/>
</dbReference>